<feature type="compositionally biased region" description="Basic and acidic residues" evidence="1">
    <location>
        <begin position="309"/>
        <end position="352"/>
    </location>
</feature>
<proteinExistence type="predicted"/>
<feature type="compositionally biased region" description="Basic and acidic residues" evidence="1">
    <location>
        <begin position="280"/>
        <end position="302"/>
    </location>
</feature>
<feature type="region of interest" description="Disordered" evidence="1">
    <location>
        <begin position="96"/>
        <end position="241"/>
    </location>
</feature>
<sequence length="403" mass="44004">MVFKLENQDRRPYVAKIKAAIIAVFHKFPKEPSDEPTLNLSRGTLTKYIGEIECLFYGRYKEEVQVCIEFFNESVKKLPDDIRYWNEGLRRFTSYPAEPMSPSSAQAPSTQAPHERPSVPEQAPLEASESSTPIKTTTDEPPVPILSSPTPPKSSSRHESSTTSSPGSTSSAPTTSSPLSMVSGPVGSGGSTPKSWTPSPPAHTSFASIMRLAGAEAHEVPDTPSPELSTTRQKATPSPINGIKSLMSMIMEEKAARTQAQIEQRQMNENILQHLTALEEGSRSRQTEAADARAKEFAEREAAVSSREGAVKVREEEVQAAKAEAEKMADKLPEQQKAQDAKEKAAHSEKNPDAPSKSPTTLSPPLPNQAKSRPPDLPHPRHHRHHQTIPPSKKAVSLPPSRV</sequence>
<feature type="compositionally biased region" description="Low complexity" evidence="1">
    <location>
        <begin position="96"/>
        <end position="112"/>
    </location>
</feature>
<accession>A0A834VSF4</accession>
<evidence type="ECO:0000313" key="2">
    <source>
        <dbReference type="EMBL" id="KAF7574330.1"/>
    </source>
</evidence>
<evidence type="ECO:0000313" key="3">
    <source>
        <dbReference type="Proteomes" id="UP000245464"/>
    </source>
</evidence>
<dbReference type="RefSeq" id="XP_065964079.1">
    <property type="nucleotide sequence ID" value="XM_066105452.1"/>
</dbReference>
<protein>
    <submittedName>
        <fullName evidence="2">TolA, Membrane protein involved in colicin uptake</fullName>
    </submittedName>
</protein>
<dbReference type="Proteomes" id="UP000245464">
    <property type="component" value="Chromosome 2"/>
</dbReference>
<reference evidence="2 3" key="1">
    <citation type="journal article" date="2018" name="BMC Genomics">
        <title>Comparative genomics of the wheat fungal pathogen Pyrenophora tritici-repentis reveals chromosomal variations and genome plasticity.</title>
        <authorList>
            <person name="Moolhuijzen P."/>
            <person name="See P.T."/>
            <person name="Hane J.K."/>
            <person name="Shi G."/>
            <person name="Liu Z."/>
            <person name="Oliver R.P."/>
            <person name="Moffat C.S."/>
        </authorList>
    </citation>
    <scope>NUCLEOTIDE SEQUENCE [LARGE SCALE GENOMIC DNA]</scope>
    <source>
        <strain evidence="2">M4</strain>
    </source>
</reference>
<dbReference type="AlphaFoldDB" id="A0A834VSF4"/>
<evidence type="ECO:0000256" key="1">
    <source>
        <dbReference type="SAM" id="MobiDB-lite"/>
    </source>
</evidence>
<feature type="compositionally biased region" description="Pro residues" evidence="1">
    <location>
        <begin position="141"/>
        <end position="152"/>
    </location>
</feature>
<organism evidence="2 3">
    <name type="scientific">Pyrenophora tritici-repentis</name>
    <dbReference type="NCBI Taxonomy" id="45151"/>
    <lineage>
        <taxon>Eukaryota</taxon>
        <taxon>Fungi</taxon>
        <taxon>Dikarya</taxon>
        <taxon>Ascomycota</taxon>
        <taxon>Pezizomycotina</taxon>
        <taxon>Dothideomycetes</taxon>
        <taxon>Pleosporomycetidae</taxon>
        <taxon>Pleosporales</taxon>
        <taxon>Pleosporineae</taxon>
        <taxon>Pleosporaceae</taxon>
        <taxon>Pyrenophora</taxon>
    </lineage>
</organism>
<comment type="caution">
    <text evidence="2">The sequence shown here is derived from an EMBL/GenBank/DDBJ whole genome shotgun (WGS) entry which is preliminary data.</text>
</comment>
<dbReference type="EMBL" id="NQIK02000002">
    <property type="protein sequence ID" value="KAF7574330.1"/>
    <property type="molecule type" value="Genomic_DNA"/>
</dbReference>
<gene>
    <name evidence="2" type="ORF">PtrM4_059530</name>
</gene>
<dbReference type="KEGG" id="ptrr:6340654"/>
<feature type="region of interest" description="Disordered" evidence="1">
    <location>
        <begin position="277"/>
        <end position="403"/>
    </location>
</feature>
<feature type="compositionally biased region" description="Polar residues" evidence="1">
    <location>
        <begin position="226"/>
        <end position="239"/>
    </location>
</feature>
<feature type="compositionally biased region" description="Low complexity" evidence="1">
    <location>
        <begin position="161"/>
        <end position="185"/>
    </location>
</feature>
<dbReference type="GeneID" id="6340654"/>
<name>A0A834VSF4_9PLEO</name>